<feature type="domain" description="DUF7793" evidence="1">
    <location>
        <begin position="80"/>
        <end position="125"/>
    </location>
</feature>
<gene>
    <name evidence="2" type="ORF">QVH07_13910</name>
</gene>
<dbReference type="InterPro" id="IPR056695">
    <property type="entry name" value="DUF7793"/>
</dbReference>
<organism evidence="2 3">
    <name type="scientific">Algoriphagus sediminis</name>
    <dbReference type="NCBI Taxonomy" id="3057113"/>
    <lineage>
        <taxon>Bacteria</taxon>
        <taxon>Pseudomonadati</taxon>
        <taxon>Bacteroidota</taxon>
        <taxon>Cytophagia</taxon>
        <taxon>Cytophagales</taxon>
        <taxon>Cyclobacteriaceae</taxon>
        <taxon>Algoriphagus</taxon>
    </lineage>
</organism>
<keyword evidence="3" id="KW-1185">Reference proteome</keyword>
<protein>
    <submittedName>
        <fullName evidence="2">STAS/SEC14 domain-containing protein</fullName>
    </submittedName>
</protein>
<comment type="caution">
    <text evidence="2">The sequence shown here is derived from an EMBL/GenBank/DDBJ whole genome shotgun (WGS) entry which is preliminary data.</text>
</comment>
<evidence type="ECO:0000313" key="2">
    <source>
        <dbReference type="EMBL" id="MDN3205253.1"/>
    </source>
</evidence>
<dbReference type="RefSeq" id="WP_290001400.1">
    <property type="nucleotide sequence ID" value="NZ_JAUEPH010000006.1"/>
</dbReference>
<name>A0ABT7YFE7_9BACT</name>
<dbReference type="Proteomes" id="UP001171916">
    <property type="component" value="Unassembled WGS sequence"/>
</dbReference>
<sequence>MKPYAEIDESKFPIIYVRFTGQKSTDENFQAYLDGNKNCYRHQKKLAILFDASKASLPSFKHQKMQADWLKENEDLMREYCLGTAYVISNPAVRMILKGIFALQKQPVPYEIFGRKEDAELWLKSRLEN</sequence>
<accession>A0ABT7YFE7</accession>
<evidence type="ECO:0000259" key="1">
    <source>
        <dbReference type="Pfam" id="PF25056"/>
    </source>
</evidence>
<dbReference type="Pfam" id="PF25056">
    <property type="entry name" value="DUF7793"/>
    <property type="match status" value="1"/>
</dbReference>
<reference evidence="2" key="1">
    <citation type="submission" date="2023-06" db="EMBL/GenBank/DDBJ databases">
        <title>Robiginitalea aurantiacus sp. nov. and Algoriphagus sediminis sp. nov., isolated from coastal sediment.</title>
        <authorList>
            <person name="Zhou Z.Y."/>
            <person name="An J."/>
            <person name="Jia Y.W."/>
            <person name="Du Z.J."/>
        </authorList>
    </citation>
    <scope>NUCLEOTIDE SEQUENCE</scope>
    <source>
        <strain evidence="2">C2-7</strain>
    </source>
</reference>
<evidence type="ECO:0000313" key="3">
    <source>
        <dbReference type="Proteomes" id="UP001171916"/>
    </source>
</evidence>
<dbReference type="EMBL" id="JAUEPH010000006">
    <property type="protein sequence ID" value="MDN3205253.1"/>
    <property type="molecule type" value="Genomic_DNA"/>
</dbReference>
<proteinExistence type="predicted"/>